<organism evidence="1 2">
    <name type="scientific">Morella rubra</name>
    <name type="common">Chinese bayberry</name>
    <dbReference type="NCBI Taxonomy" id="262757"/>
    <lineage>
        <taxon>Eukaryota</taxon>
        <taxon>Viridiplantae</taxon>
        <taxon>Streptophyta</taxon>
        <taxon>Embryophyta</taxon>
        <taxon>Tracheophyta</taxon>
        <taxon>Spermatophyta</taxon>
        <taxon>Magnoliopsida</taxon>
        <taxon>eudicotyledons</taxon>
        <taxon>Gunneridae</taxon>
        <taxon>Pentapetalae</taxon>
        <taxon>rosids</taxon>
        <taxon>fabids</taxon>
        <taxon>Fagales</taxon>
        <taxon>Myricaceae</taxon>
        <taxon>Morella</taxon>
    </lineage>
</organism>
<comment type="caution">
    <text evidence="1">The sequence shown here is derived from an EMBL/GenBank/DDBJ whole genome shotgun (WGS) entry which is preliminary data.</text>
</comment>
<dbReference type="EMBL" id="RXIC02000266">
    <property type="protein sequence ID" value="KAB1199997.1"/>
    <property type="molecule type" value="Genomic_DNA"/>
</dbReference>
<dbReference type="OrthoDB" id="1726615at2759"/>
<keyword evidence="2" id="KW-1185">Reference proteome</keyword>
<dbReference type="Proteomes" id="UP000516437">
    <property type="component" value="Unassembled WGS sequence"/>
</dbReference>
<accession>A0A6A1UJL7</accession>
<dbReference type="PANTHER" id="PTHR46508">
    <property type="entry name" value="PHD FINGER FAMILY PROTEIN"/>
    <property type="match status" value="1"/>
</dbReference>
<dbReference type="PANTHER" id="PTHR46508:SF2">
    <property type="entry name" value="INCREASED DNA METHYLATION 1"/>
    <property type="match status" value="1"/>
</dbReference>
<gene>
    <name evidence="1" type="ORF">CJ030_MR0G008678</name>
</gene>
<evidence type="ECO:0000313" key="1">
    <source>
        <dbReference type="EMBL" id="KAB1199997.1"/>
    </source>
</evidence>
<sequence>MALLKPPKNNFQLKQKTDQHHQCQCALDRTESVARPILCVLLINFSKNLLHWCVQVYSGLQTRIGLINHIADGFSWMLLRCIPDDQKVHSAQRFALKGECNSRLALALKIMEECFLPIVDPRTGIDMIPHVLYNWR</sequence>
<protein>
    <submittedName>
        <fullName evidence="1">Uncharacterized protein</fullName>
    </submittedName>
</protein>
<evidence type="ECO:0000313" key="2">
    <source>
        <dbReference type="Proteomes" id="UP000516437"/>
    </source>
</evidence>
<name>A0A6A1UJL7_9ROSI</name>
<dbReference type="AlphaFoldDB" id="A0A6A1UJL7"/>
<proteinExistence type="predicted"/>
<reference evidence="1 2" key="1">
    <citation type="journal article" date="2019" name="Plant Biotechnol. J.">
        <title>The red bayberry genome and genetic basis of sex determination.</title>
        <authorList>
            <person name="Jia H.M."/>
            <person name="Jia H.J."/>
            <person name="Cai Q.L."/>
            <person name="Wang Y."/>
            <person name="Zhao H.B."/>
            <person name="Yang W.F."/>
            <person name="Wang G.Y."/>
            <person name="Li Y.H."/>
            <person name="Zhan D.L."/>
            <person name="Shen Y.T."/>
            <person name="Niu Q.F."/>
            <person name="Chang L."/>
            <person name="Qiu J."/>
            <person name="Zhao L."/>
            <person name="Xie H.B."/>
            <person name="Fu W.Y."/>
            <person name="Jin J."/>
            <person name="Li X.W."/>
            <person name="Jiao Y."/>
            <person name="Zhou C.C."/>
            <person name="Tu T."/>
            <person name="Chai C.Y."/>
            <person name="Gao J.L."/>
            <person name="Fan L.J."/>
            <person name="van de Weg E."/>
            <person name="Wang J.Y."/>
            <person name="Gao Z.S."/>
        </authorList>
    </citation>
    <scope>NUCLEOTIDE SEQUENCE [LARGE SCALE GENOMIC DNA]</scope>
    <source>
        <tissue evidence="1">Leaves</tissue>
    </source>
</reference>